<protein>
    <recommendedName>
        <fullName evidence="4">Beta-N-acetylhexosaminidase</fullName>
    </recommendedName>
</protein>
<dbReference type="OrthoDB" id="10023921at2759"/>
<reference evidence="2" key="1">
    <citation type="submission" date="2021-03" db="EMBL/GenBank/DDBJ databases">
        <title>Chromosome level genome of the anhydrobiotic midge Polypedilum vanderplanki.</title>
        <authorList>
            <person name="Yoshida Y."/>
            <person name="Kikawada T."/>
            <person name="Gusev O."/>
        </authorList>
    </citation>
    <scope>NUCLEOTIDE SEQUENCE</scope>
    <source>
        <strain evidence="2">NIAS01</strain>
        <tissue evidence="2">Whole body or cell culture</tissue>
    </source>
</reference>
<proteinExistence type="predicted"/>
<dbReference type="GO" id="GO:0015929">
    <property type="term" value="F:hexosaminidase activity"/>
    <property type="evidence" value="ECO:0007669"/>
    <property type="project" value="InterPro"/>
</dbReference>
<evidence type="ECO:0000313" key="3">
    <source>
        <dbReference type="Proteomes" id="UP001107558"/>
    </source>
</evidence>
<accession>A0A9J6CHS3</accession>
<evidence type="ECO:0000313" key="2">
    <source>
        <dbReference type="EMBL" id="KAG5681416.1"/>
    </source>
</evidence>
<dbReference type="AlphaFoldDB" id="A0A9J6CHS3"/>
<dbReference type="PANTHER" id="PTHR21040">
    <property type="entry name" value="BCDNA.GH04120"/>
    <property type="match status" value="1"/>
</dbReference>
<dbReference type="Proteomes" id="UP001107558">
    <property type="component" value="Chromosome 1"/>
</dbReference>
<sequence length="699" mass="80789">MIKTLILKKMHSRFLVLVCRKKLLLVAVAFLVSIIWGFIYSSTTSGHDDTNKGVSVKDRKLENKYELLQKLAVNQKDVNEPLRYLFKPTAINLQTLHDLNRREKYFKDWNKILLDKEEKERIENFAIISRDEISRRKIADEMKVAADRQAKYEGQLKKMGIPVIVGLGPTNRHKPPEQVLVHFDLKGAPMKVSYILKMLSMIKTLGATGIILEYEDTFPYSDTLSGITAKNAYSKKNIIEILQTAYALNLKVIPLVQTFGHLEFVLKLKEFQHLREVQEAPQSICPSLNSSFTFIEELLTQVINLHTLNQQQQRILMNRNDRENNDDNDRDIPEMTHIHIGCDEVYQLGTCNRCRERVHDTLFLDHVYNVAAFVKKKWPKLNVIIWDDQLRGMTTETLRASGIGRMVEPMIWAYTEDIYKFISSLIWDKYSQVFKTAWVAGAFKGAFGETLLIPQGRRHLENTLRWLAIIQGEGTRFQEGICGIVLTGWSRYDHFAVLCELFPASIPSLALCLHTAALGYFEIDSKSNSIIPSLTCPDAKGDRYLWLDLQKDPNLNAFSRCIFPGSSVFRYINRLSSITQETREFIDSIKYSRGWLSDYNIRHNYTSSSRVLELLEDQPRLLASLLNLARSIAEAMEEMYDHFTIGEYIEQRVYPLVNELKSLEKVGESLRMRKVFPVRPLPYLEKFIKELGITQRTPN</sequence>
<organism evidence="2 3">
    <name type="scientific">Polypedilum vanderplanki</name>
    <name type="common">Sleeping chironomid midge</name>
    <dbReference type="NCBI Taxonomy" id="319348"/>
    <lineage>
        <taxon>Eukaryota</taxon>
        <taxon>Metazoa</taxon>
        <taxon>Ecdysozoa</taxon>
        <taxon>Arthropoda</taxon>
        <taxon>Hexapoda</taxon>
        <taxon>Insecta</taxon>
        <taxon>Pterygota</taxon>
        <taxon>Neoptera</taxon>
        <taxon>Endopterygota</taxon>
        <taxon>Diptera</taxon>
        <taxon>Nematocera</taxon>
        <taxon>Chironomoidea</taxon>
        <taxon>Chironomidae</taxon>
        <taxon>Chironominae</taxon>
        <taxon>Polypedilum</taxon>
        <taxon>Polypedilum</taxon>
    </lineage>
</organism>
<name>A0A9J6CHS3_POLVA</name>
<dbReference type="PANTHER" id="PTHR21040:SF8">
    <property type="entry name" value="BCDNA.GH04120"/>
    <property type="match status" value="1"/>
</dbReference>
<dbReference type="InterPro" id="IPR038901">
    <property type="entry name" value="HEXDC-like"/>
</dbReference>
<keyword evidence="1" id="KW-0732">Signal</keyword>
<evidence type="ECO:0000256" key="1">
    <source>
        <dbReference type="ARBA" id="ARBA00022729"/>
    </source>
</evidence>
<keyword evidence="3" id="KW-1185">Reference proteome</keyword>
<dbReference type="CDD" id="cd06565">
    <property type="entry name" value="GH20_GcnA-like"/>
    <property type="match status" value="1"/>
</dbReference>
<comment type="caution">
    <text evidence="2">The sequence shown here is derived from an EMBL/GenBank/DDBJ whole genome shotgun (WGS) entry which is preliminary data.</text>
</comment>
<dbReference type="Gene3D" id="3.20.20.80">
    <property type="entry name" value="Glycosidases"/>
    <property type="match status" value="1"/>
</dbReference>
<dbReference type="InterPro" id="IPR017853">
    <property type="entry name" value="GH"/>
</dbReference>
<gene>
    <name evidence="2" type="ORF">PVAND_010854</name>
</gene>
<evidence type="ECO:0008006" key="4">
    <source>
        <dbReference type="Google" id="ProtNLM"/>
    </source>
</evidence>
<dbReference type="EMBL" id="JADBJN010000001">
    <property type="protein sequence ID" value="KAG5681416.1"/>
    <property type="molecule type" value="Genomic_DNA"/>
</dbReference>
<dbReference type="SUPFAM" id="SSF51445">
    <property type="entry name" value="(Trans)glycosidases"/>
    <property type="match status" value="1"/>
</dbReference>